<feature type="domain" description="Peptidase M14" evidence="3">
    <location>
        <begin position="112"/>
        <end position="376"/>
    </location>
</feature>
<dbReference type="Gene3D" id="2.60.40.3120">
    <property type="match status" value="1"/>
</dbReference>
<dbReference type="PANTHER" id="PTHR12756:SF11">
    <property type="entry name" value="CYTOSOLIC CARBOXYPEPTIDASE 1"/>
    <property type="match status" value="1"/>
</dbReference>
<evidence type="ECO:0000259" key="3">
    <source>
        <dbReference type="PROSITE" id="PS52035"/>
    </source>
</evidence>
<gene>
    <name evidence="4" type="ORF">SAMN04488568_10394</name>
</gene>
<dbReference type="InterPro" id="IPR050821">
    <property type="entry name" value="Cytosolic_carboxypeptidase"/>
</dbReference>
<evidence type="ECO:0000313" key="5">
    <source>
        <dbReference type="Proteomes" id="UP000199759"/>
    </source>
</evidence>
<feature type="active site" description="Proton donor/acceptor" evidence="2">
    <location>
        <position position="337"/>
    </location>
</feature>
<sequence length="377" mass="42590">MTLHITDKFDSGNIVVKNSRDPENIELEIRKDKDSDFYQWFHFRVSGARDEDLVMRITNAGGAAYLEGWPGYQACASYDRETWFRVETSYAKGVLTLQHTPELDTVWYAYFAPFSMERHQDLIAAVQSCEGVKLEVLGETLDGQTMDCLTVGEPSKKKRTIWVTARQHPGETMAEWWMEGFLDRLLDPDDPVARKLRSKAVLHIVPNMNPDGSKRGHLRTNAKGVNLNREWDKASLENSPEVFHVLNRMRETGIDLALDVHGDEALPYNFIAGGEGAPNFDQRGQVNLDAYKAALCKVSPDFQTKHGYDVDAPGTANLSVCTNYLANEFKCLAMTLEMPFKDNADLPDMVHGWSPERCRKLGAANLEAMLELVDQLR</sequence>
<reference evidence="4 5" key="1">
    <citation type="submission" date="2016-10" db="EMBL/GenBank/DDBJ databases">
        <authorList>
            <person name="de Groot N.N."/>
        </authorList>
    </citation>
    <scope>NUCLEOTIDE SEQUENCE [LARGE SCALE GENOMIC DNA]</scope>
    <source>
        <strain evidence="4 5">DSM 16077</strain>
    </source>
</reference>
<dbReference type="EMBL" id="FNHG01000003">
    <property type="protein sequence ID" value="SDL93280.1"/>
    <property type="molecule type" value="Genomic_DNA"/>
</dbReference>
<dbReference type="GO" id="GO:0004181">
    <property type="term" value="F:metallocarboxypeptidase activity"/>
    <property type="evidence" value="ECO:0007669"/>
    <property type="project" value="InterPro"/>
</dbReference>
<comment type="cofactor">
    <cofactor evidence="1">
        <name>Zn(2+)</name>
        <dbReference type="ChEBI" id="CHEBI:29105"/>
    </cofactor>
</comment>
<dbReference type="Pfam" id="PF18027">
    <property type="entry name" value="Pepdidase_M14_N"/>
    <property type="match status" value="1"/>
</dbReference>
<name>A0A1G9P3J2_9PROT</name>
<comment type="similarity">
    <text evidence="2">Belongs to the peptidase M14 family.</text>
</comment>
<keyword evidence="5" id="KW-1185">Reference proteome</keyword>
<dbReference type="SMART" id="SM00631">
    <property type="entry name" value="Zn_pept"/>
    <property type="match status" value="1"/>
</dbReference>
<dbReference type="InterPro" id="IPR040626">
    <property type="entry name" value="Pepdidase_M14_N"/>
</dbReference>
<dbReference type="SUPFAM" id="SSF53187">
    <property type="entry name" value="Zn-dependent exopeptidases"/>
    <property type="match status" value="1"/>
</dbReference>
<dbReference type="GO" id="GO:0008270">
    <property type="term" value="F:zinc ion binding"/>
    <property type="evidence" value="ECO:0007669"/>
    <property type="project" value="InterPro"/>
</dbReference>
<dbReference type="AlphaFoldDB" id="A0A1G9P3J2"/>
<dbReference type="STRING" id="144026.SAMN04488568_10394"/>
<protein>
    <submittedName>
        <fullName evidence="4">Murein tripeptide amidase MpaA</fullName>
    </submittedName>
</protein>
<dbReference type="Proteomes" id="UP000199759">
    <property type="component" value="Unassembled WGS sequence"/>
</dbReference>
<dbReference type="Pfam" id="PF00246">
    <property type="entry name" value="Peptidase_M14"/>
    <property type="match status" value="1"/>
</dbReference>
<dbReference type="GO" id="GO:0006508">
    <property type="term" value="P:proteolysis"/>
    <property type="evidence" value="ECO:0007669"/>
    <property type="project" value="InterPro"/>
</dbReference>
<dbReference type="Gene3D" id="3.40.630.10">
    <property type="entry name" value="Zn peptidases"/>
    <property type="match status" value="1"/>
</dbReference>
<dbReference type="CDD" id="cd06234">
    <property type="entry name" value="M14_PaCCP-like"/>
    <property type="match status" value="1"/>
</dbReference>
<proteinExistence type="inferred from homology"/>
<dbReference type="PANTHER" id="PTHR12756">
    <property type="entry name" value="CYTOSOLIC CARBOXYPEPTIDASE"/>
    <property type="match status" value="1"/>
</dbReference>
<organism evidence="4 5">
    <name type="scientific">Maricaulis salignorans</name>
    <dbReference type="NCBI Taxonomy" id="144026"/>
    <lineage>
        <taxon>Bacteria</taxon>
        <taxon>Pseudomonadati</taxon>
        <taxon>Pseudomonadota</taxon>
        <taxon>Alphaproteobacteria</taxon>
        <taxon>Maricaulales</taxon>
        <taxon>Maricaulaceae</taxon>
        <taxon>Maricaulis</taxon>
    </lineage>
</organism>
<evidence type="ECO:0000256" key="2">
    <source>
        <dbReference type="PROSITE-ProRule" id="PRU01379"/>
    </source>
</evidence>
<dbReference type="PROSITE" id="PS52035">
    <property type="entry name" value="PEPTIDASE_M14"/>
    <property type="match status" value="1"/>
</dbReference>
<evidence type="ECO:0000256" key="1">
    <source>
        <dbReference type="ARBA" id="ARBA00001947"/>
    </source>
</evidence>
<accession>A0A1G9P3J2</accession>
<evidence type="ECO:0000313" key="4">
    <source>
        <dbReference type="EMBL" id="SDL93280.1"/>
    </source>
</evidence>
<dbReference type="InterPro" id="IPR000834">
    <property type="entry name" value="Peptidase_M14"/>
</dbReference>